<protein>
    <submittedName>
        <fullName evidence="2">Uncharacterized protein</fullName>
    </submittedName>
</protein>
<name>A0A1E1KIW1_9HELO</name>
<sequence>MPTLPRFHLASSSAASAAIRPIQSIQPTPRGSTTTQSVSSGDDGTLSDHMFKVRKSEALDEEGPAGAQRSVGALYPTRSIAGLSMSGASSQWCNQRTREDFSKIAAWKDNAVRRPIKLKTQPRPESHSPATALSEYLQLQDVVAKQTYWRDAEKRLPLNSLPTIILHQLYMNTIPKDDWKDGDLAYRNNAIKCLERRGLQIGDVERWAWILSGDSPGENVNRLVSITPDHPTVLLLEILRKDLLDVAELKKLLLHAWNHLEWRCSQNLQSLARTAKPDQMADHEFTHLIRQLLYQVRKIWPAATLSVAHMVPRYIQHLDVRSSQNTSKYNARIYDHRCKMINVFLPLLALPSSIEPYKSMIYNWSAQKVLLNLAGEQDPPLMLGKDSYTAVIQVLTASRKSDRESRASFHRQRTWPPWRTEQDGMDAQRAPGDDLSRASLAAIQSKEAGFRETSHDRHLRIYAGQELDGTPTIHTRKLVKRQPRSSTDGSELSIETAAQFKAGPNPFLWAARVEATRDIREAWRAFVAYKESGGKPNQALYLSIFQKLRFEQVSQGRNSAYEAAPGDGKEVLPVPDDNMSDFYKSHSKPPKLSVLYKQMLSSGIRPSGKCLIFLVRHARNSTIGVNYLRDSGLHPLALQYITGGSDTRISPTRHKPPQDILDTVGSRVLNAFIHLICRFAPRAVLTTSDEFNRYKLKPTPLKESLLPSQWAIQEFEETPYYRLRDPLRQAARLLKDGKVKFRPSWYCLFGGLARRNVVLRPSLIGTPENDALAWRFTTSVLRNFHECGLALDPQGFLLICTTFFKFAEATYGVSEKYEEGLATGVQLLKHEFAKLSASEVLPYYIPTLLHSVRWVVLHMYVRCMGIIGDCPEIITVLEWMVQHVEELEECNGQDQNSEKMLMRTLVAIKISCHETEYEERAMELVQQVPSWKWPDDGDLESYTGGSENAASEATEPSEDLNNE</sequence>
<dbReference type="Proteomes" id="UP000178912">
    <property type="component" value="Unassembled WGS sequence"/>
</dbReference>
<reference evidence="3" key="1">
    <citation type="submission" date="2016-03" db="EMBL/GenBank/DDBJ databases">
        <authorList>
            <person name="Guldener U."/>
        </authorList>
    </citation>
    <scope>NUCLEOTIDE SEQUENCE [LARGE SCALE GENOMIC DNA]</scope>
    <source>
        <strain evidence="3">04CH-RAC-A.6.1</strain>
    </source>
</reference>
<evidence type="ECO:0000313" key="2">
    <source>
        <dbReference type="EMBL" id="CZS97969.1"/>
    </source>
</evidence>
<organism evidence="2 3">
    <name type="scientific">Rhynchosporium agropyri</name>
    <dbReference type="NCBI Taxonomy" id="914238"/>
    <lineage>
        <taxon>Eukaryota</taxon>
        <taxon>Fungi</taxon>
        <taxon>Dikarya</taxon>
        <taxon>Ascomycota</taxon>
        <taxon>Pezizomycotina</taxon>
        <taxon>Leotiomycetes</taxon>
        <taxon>Helotiales</taxon>
        <taxon>Ploettnerulaceae</taxon>
        <taxon>Rhynchosporium</taxon>
    </lineage>
</organism>
<dbReference type="OrthoDB" id="410701at2759"/>
<evidence type="ECO:0000313" key="3">
    <source>
        <dbReference type="Proteomes" id="UP000178912"/>
    </source>
</evidence>
<evidence type="ECO:0000256" key="1">
    <source>
        <dbReference type="SAM" id="MobiDB-lite"/>
    </source>
</evidence>
<keyword evidence="3" id="KW-1185">Reference proteome</keyword>
<feature type="region of interest" description="Disordered" evidence="1">
    <location>
        <begin position="18"/>
        <end position="47"/>
    </location>
</feature>
<feature type="region of interest" description="Disordered" evidence="1">
    <location>
        <begin position="402"/>
        <end position="432"/>
    </location>
</feature>
<feature type="region of interest" description="Disordered" evidence="1">
    <location>
        <begin position="931"/>
        <end position="963"/>
    </location>
</feature>
<gene>
    <name evidence="2" type="ORF">RAG0_06853</name>
</gene>
<proteinExistence type="predicted"/>
<feature type="compositionally biased region" description="Polar residues" evidence="1">
    <location>
        <begin position="23"/>
        <end position="42"/>
    </location>
</feature>
<accession>A0A1E1KIW1</accession>
<dbReference type="EMBL" id="FJUX01000034">
    <property type="protein sequence ID" value="CZS97969.1"/>
    <property type="molecule type" value="Genomic_DNA"/>
</dbReference>
<dbReference type="AlphaFoldDB" id="A0A1E1KIW1"/>